<comment type="caution">
    <text evidence="1">The sequence shown here is derived from an EMBL/GenBank/DDBJ whole genome shotgun (WGS) entry which is preliminary data.</text>
</comment>
<keyword evidence="2" id="KW-1185">Reference proteome</keyword>
<dbReference type="SUPFAM" id="SSF46785">
    <property type="entry name" value="Winged helix' DNA-binding domain"/>
    <property type="match status" value="1"/>
</dbReference>
<dbReference type="InterPro" id="IPR036388">
    <property type="entry name" value="WH-like_DNA-bd_sf"/>
</dbReference>
<name>A0ABP8V0L9_9GAMM</name>
<organism evidence="1 2">
    <name type="scientific">Kistimonas scapharcae</name>
    <dbReference type="NCBI Taxonomy" id="1036133"/>
    <lineage>
        <taxon>Bacteria</taxon>
        <taxon>Pseudomonadati</taxon>
        <taxon>Pseudomonadota</taxon>
        <taxon>Gammaproteobacteria</taxon>
        <taxon>Oceanospirillales</taxon>
        <taxon>Endozoicomonadaceae</taxon>
        <taxon>Kistimonas</taxon>
    </lineage>
</organism>
<dbReference type="EMBL" id="BAABFL010000115">
    <property type="protein sequence ID" value="GAA4648983.1"/>
    <property type="molecule type" value="Genomic_DNA"/>
</dbReference>
<evidence type="ECO:0000313" key="2">
    <source>
        <dbReference type="Proteomes" id="UP001500604"/>
    </source>
</evidence>
<dbReference type="Gene3D" id="1.10.10.10">
    <property type="entry name" value="Winged helix-like DNA-binding domain superfamily/Winged helix DNA-binding domain"/>
    <property type="match status" value="1"/>
</dbReference>
<dbReference type="Proteomes" id="UP001500604">
    <property type="component" value="Unassembled WGS sequence"/>
</dbReference>
<gene>
    <name evidence="1" type="ORF">GCM10023116_12570</name>
</gene>
<proteinExistence type="predicted"/>
<accession>A0ABP8V0L9</accession>
<evidence type="ECO:0000313" key="1">
    <source>
        <dbReference type="EMBL" id="GAA4648983.1"/>
    </source>
</evidence>
<sequence>MDKKIPVYYTNKYGFEKFKYLNRRHVHLLRLIFYSETYEYGPPRNNNLCKYLDITPQTLTTYSCYLTRTKLVKRTPDKRLALTDKGRAWCEEHFSPDSKYREHPAFAI</sequence>
<reference evidence="2" key="1">
    <citation type="journal article" date="2019" name="Int. J. Syst. Evol. Microbiol.">
        <title>The Global Catalogue of Microorganisms (GCM) 10K type strain sequencing project: providing services to taxonomists for standard genome sequencing and annotation.</title>
        <authorList>
            <consortium name="The Broad Institute Genomics Platform"/>
            <consortium name="The Broad Institute Genome Sequencing Center for Infectious Disease"/>
            <person name="Wu L."/>
            <person name="Ma J."/>
        </authorList>
    </citation>
    <scope>NUCLEOTIDE SEQUENCE [LARGE SCALE GENOMIC DNA]</scope>
    <source>
        <strain evidence="2">JCM 17805</strain>
    </source>
</reference>
<dbReference type="InterPro" id="IPR036390">
    <property type="entry name" value="WH_DNA-bd_sf"/>
</dbReference>
<evidence type="ECO:0008006" key="3">
    <source>
        <dbReference type="Google" id="ProtNLM"/>
    </source>
</evidence>
<protein>
    <recommendedName>
        <fullName evidence="3">MarR family transcriptional regulator</fullName>
    </recommendedName>
</protein>